<keyword evidence="2" id="KW-1185">Reference proteome</keyword>
<sequence length="129" mass="14776">MEPKFDFNKYAKKIGRVSIFLTPTLHLAKSGVFTLYLTGEEDSTCVKISRSGKFLGFKFIKEKDSSAYSIFPKGEALGIKAKRLGVELHLDEMLGDKFRSMNFDLIHSEEDPHLWYCDLTQPTTLYDNK</sequence>
<name>A6MAH0_9CAUD</name>
<dbReference type="KEGG" id="vg:5602032"/>
<proteinExistence type="predicted"/>
<dbReference type="EMBL" id="DQ535032">
    <property type="protein sequence ID" value="ABG21648.1"/>
    <property type="molecule type" value="Genomic_DNA"/>
</dbReference>
<dbReference type="RefSeq" id="YP_001469104.1">
    <property type="nucleotide sequence ID" value="NC_009817.1"/>
</dbReference>
<reference evidence="1 2" key="1">
    <citation type="journal article" date="2007" name="Virology">
        <title>KSY1, a lactococcal phage with a T7-like transcription.</title>
        <authorList>
            <person name="Chopin A."/>
            <person name="Deveau H."/>
            <person name="Ehrlich S.D."/>
            <person name="Moineau S."/>
            <person name="Chopin M.C."/>
        </authorList>
    </citation>
    <scope>NUCLEOTIDE SEQUENCE</scope>
</reference>
<evidence type="ECO:0000313" key="1">
    <source>
        <dbReference type="EMBL" id="ABG21648.1"/>
    </source>
</evidence>
<dbReference type="Proteomes" id="UP000000714">
    <property type="component" value="Segment"/>
</dbReference>
<protein>
    <submittedName>
        <fullName evidence="1">Gp105</fullName>
    </submittedName>
</protein>
<dbReference type="GeneID" id="5602032"/>
<gene>
    <name evidence="1" type="ORF">KSY1p105</name>
</gene>
<evidence type="ECO:0000313" key="2">
    <source>
        <dbReference type="Proteomes" id="UP000000714"/>
    </source>
</evidence>
<accession>A6MAH0</accession>
<organism evidence="1 2">
    <name type="scientific">Lactococcus phage KSY1</name>
    <dbReference type="NCBI Taxonomy" id="2913972"/>
    <lineage>
        <taxon>Viruses</taxon>
        <taxon>Duplodnaviria</taxon>
        <taxon>Heunggongvirae</taxon>
        <taxon>Uroviricota</taxon>
        <taxon>Caudoviricetes</taxon>
        <taxon>Chopinvirus</taxon>
        <taxon>Chopinvirus KSY1</taxon>
    </lineage>
</organism>